<evidence type="ECO:0000256" key="1">
    <source>
        <dbReference type="SAM" id="MobiDB-lite"/>
    </source>
</evidence>
<keyword evidence="2" id="KW-0732">Signal</keyword>
<protein>
    <submittedName>
        <fullName evidence="3">Uncharacterized protein</fullName>
    </submittedName>
</protein>
<dbReference type="Proteomes" id="UP000198287">
    <property type="component" value="Unassembled WGS sequence"/>
</dbReference>
<feature type="chain" id="PRO_5012963111" evidence="2">
    <location>
        <begin position="24"/>
        <end position="280"/>
    </location>
</feature>
<dbReference type="AlphaFoldDB" id="A0A226EDZ6"/>
<organism evidence="3 4">
    <name type="scientific">Folsomia candida</name>
    <name type="common">Springtail</name>
    <dbReference type="NCBI Taxonomy" id="158441"/>
    <lineage>
        <taxon>Eukaryota</taxon>
        <taxon>Metazoa</taxon>
        <taxon>Ecdysozoa</taxon>
        <taxon>Arthropoda</taxon>
        <taxon>Hexapoda</taxon>
        <taxon>Collembola</taxon>
        <taxon>Entomobryomorpha</taxon>
        <taxon>Isotomoidea</taxon>
        <taxon>Isotomidae</taxon>
        <taxon>Proisotominae</taxon>
        <taxon>Folsomia</taxon>
    </lineage>
</organism>
<accession>A0A226EDZ6</accession>
<reference evidence="3 4" key="1">
    <citation type="submission" date="2015-12" db="EMBL/GenBank/DDBJ databases">
        <title>The genome of Folsomia candida.</title>
        <authorList>
            <person name="Faddeeva A."/>
            <person name="Derks M.F."/>
            <person name="Anvar Y."/>
            <person name="Smit S."/>
            <person name="Van Straalen N."/>
            <person name="Roelofs D."/>
        </authorList>
    </citation>
    <scope>NUCLEOTIDE SEQUENCE [LARGE SCALE GENOMIC DNA]</scope>
    <source>
        <strain evidence="3 4">VU population</strain>
        <tissue evidence="3">Whole body</tissue>
    </source>
</reference>
<sequence length="280" mass="31106">MMDLLAMTTLFLVTCTNVDLTSGVQCISCFSQDGEIPYFHPTTAPASNTPSPFLHSSIPPAPPFIDPLPHLYPPNEVPLCGRWENAERPRAGTKMEKNQSSLGESNVQSSAQALNNTSPYVEDCPRGCKIEAYKVIFTSTTYGNSFSTLRLFRRCRDDFPRGQKCIDFSDLAKHNWIHGRDTLLDESRTKIDFFSAIVCGCGRDFCNENATRVLGMISEQVADWERSLHEDDDGGEGGDEGGEFVRGQSAAERPLLTKKVTMTICFGSILFVKIFLKILK</sequence>
<proteinExistence type="predicted"/>
<feature type="signal peptide" evidence="2">
    <location>
        <begin position="1"/>
        <end position="23"/>
    </location>
</feature>
<evidence type="ECO:0000313" key="3">
    <source>
        <dbReference type="EMBL" id="OXA55458.1"/>
    </source>
</evidence>
<gene>
    <name evidence="3" type="ORF">Fcan01_08874</name>
</gene>
<dbReference type="EMBL" id="LNIX01000004">
    <property type="protein sequence ID" value="OXA55458.1"/>
    <property type="molecule type" value="Genomic_DNA"/>
</dbReference>
<comment type="caution">
    <text evidence="3">The sequence shown here is derived from an EMBL/GenBank/DDBJ whole genome shotgun (WGS) entry which is preliminary data.</text>
</comment>
<evidence type="ECO:0000313" key="4">
    <source>
        <dbReference type="Proteomes" id="UP000198287"/>
    </source>
</evidence>
<keyword evidence="4" id="KW-1185">Reference proteome</keyword>
<evidence type="ECO:0000256" key="2">
    <source>
        <dbReference type="SAM" id="SignalP"/>
    </source>
</evidence>
<feature type="compositionally biased region" description="Polar residues" evidence="1">
    <location>
        <begin position="98"/>
        <end position="109"/>
    </location>
</feature>
<name>A0A226EDZ6_FOLCA</name>
<feature type="region of interest" description="Disordered" evidence="1">
    <location>
        <begin position="90"/>
        <end position="109"/>
    </location>
</feature>